<keyword evidence="5 9" id="KW-1133">Transmembrane helix</keyword>
<dbReference type="InterPro" id="IPR036001">
    <property type="entry name" value="PS_II_antenna-like_sf"/>
</dbReference>
<geneLocation type="chloroplast" evidence="12"/>
<keyword evidence="9" id="KW-0793">Thylakoid</keyword>
<evidence type="ECO:0000256" key="4">
    <source>
        <dbReference type="ARBA" id="ARBA00022692"/>
    </source>
</evidence>
<keyword evidence="10 12" id="KW-0934">Plastid</keyword>
<accession>G1E7A1</accession>
<evidence type="ECO:0000256" key="11">
    <source>
        <dbReference type="SAM" id="Phobius"/>
    </source>
</evidence>
<keyword evidence="12" id="KW-0150">Chloroplast</keyword>
<comment type="function">
    <text evidence="9 10">One of the components of the core complex of photosystem II (PSII). It binds chlorophyll and helps catalyze the primary light-induced photochemical processes of PSII. PSII is a light-driven water:plastoquinone oxidoreductase, using light energy to abstract electrons from H(2)O, generating O(2) and a proton gradient subsequently used for ATP formation.</text>
</comment>
<evidence type="ECO:0000256" key="2">
    <source>
        <dbReference type="ARBA" id="ARBA00022494"/>
    </source>
</evidence>
<protein>
    <recommendedName>
        <fullName evidence="9 10">Photosystem II CP47 reaction center protein</fullName>
    </recommendedName>
    <alternativeName>
        <fullName evidence="9">PSII 47 kDa protein</fullName>
    </alternativeName>
    <alternativeName>
        <fullName evidence="9">Protein CP-47</fullName>
    </alternativeName>
</protein>
<evidence type="ECO:0000256" key="5">
    <source>
        <dbReference type="ARBA" id="ARBA00022989"/>
    </source>
</evidence>
<dbReference type="EMBL" id="JN039300">
    <property type="protein sequence ID" value="AEJ72990.1"/>
    <property type="molecule type" value="Genomic_DNA"/>
</dbReference>
<gene>
    <name evidence="9 12" type="primary">psbB</name>
</gene>
<evidence type="ECO:0000256" key="10">
    <source>
        <dbReference type="RuleBase" id="RU004535"/>
    </source>
</evidence>
<dbReference type="InterPro" id="IPR017486">
    <property type="entry name" value="PSII_PsbB"/>
</dbReference>
<dbReference type="GO" id="GO:0016168">
    <property type="term" value="F:chlorophyll binding"/>
    <property type="evidence" value="ECO:0007669"/>
    <property type="project" value="UniProtKB-UniRule"/>
</dbReference>
<evidence type="ECO:0000313" key="12">
    <source>
        <dbReference type="EMBL" id="AEJ72990.1"/>
    </source>
</evidence>
<dbReference type="GO" id="GO:0009523">
    <property type="term" value="C:photosystem II"/>
    <property type="evidence" value="ECO:0007669"/>
    <property type="project" value="UniProtKB-KW"/>
</dbReference>
<dbReference type="Gene3D" id="3.10.680.10">
    <property type="entry name" value="Photosystem II CP47 reaction center protein"/>
    <property type="match status" value="1"/>
</dbReference>
<feature type="transmembrane region" description="Helical" evidence="11">
    <location>
        <begin position="122"/>
        <end position="141"/>
    </location>
</feature>
<dbReference type="HAMAP" id="MF_01495">
    <property type="entry name" value="PSII_PsbB_CP47"/>
    <property type="match status" value="1"/>
</dbReference>
<evidence type="ECO:0000256" key="1">
    <source>
        <dbReference type="ARBA" id="ARBA00004141"/>
    </source>
</evidence>
<dbReference type="SUPFAM" id="SSF161077">
    <property type="entry name" value="Photosystem II antenna protein-like"/>
    <property type="match status" value="1"/>
</dbReference>
<evidence type="ECO:0000256" key="8">
    <source>
        <dbReference type="ARBA" id="ARBA00023276"/>
    </source>
</evidence>
<comment type="similarity">
    <text evidence="9 10">Belongs to the PsbB/PsbC family. PsbB subfamily.</text>
</comment>
<keyword evidence="7 9" id="KW-0472">Membrane</keyword>
<keyword evidence="8 9" id="KW-0604">Photosystem II</keyword>
<keyword evidence="4 9" id="KW-0812">Transmembrane</keyword>
<comment type="subunit">
    <text evidence="9">PSII is composed of 1 copy each of membrane proteins PsbA, PsbB, PsbC, PsbD, PsbE, PsbF, PsbH, PsbI, PsbJ, PsbK, PsbL, PsbM, PsbT, PsbX, PsbY, PsbZ, Psb30/Ycf12, at least 3 peripheral proteins of the oxygen-evolving complex and a large number of cofactors. It forms dimeric complexes.</text>
</comment>
<dbReference type="NCBIfam" id="TIGR03039">
    <property type="entry name" value="PS_II_CP47"/>
    <property type="match status" value="1"/>
</dbReference>
<evidence type="ECO:0000256" key="7">
    <source>
        <dbReference type="ARBA" id="ARBA00023136"/>
    </source>
</evidence>
<keyword evidence="2 9" id="KW-0148">Chlorophyll</keyword>
<feature type="transmembrane region" description="Helical" evidence="11">
    <location>
        <begin position="162"/>
        <end position="191"/>
    </location>
</feature>
<feature type="transmembrane region" description="Helical" evidence="11">
    <location>
        <begin position="222"/>
        <end position="241"/>
    </location>
</feature>
<reference evidence="12" key="1">
    <citation type="journal article" date="2011" name="PLoS ONE">
        <title>Genome evolution of a tertiary dinoflagellate plastid.</title>
        <authorList>
            <person name="Gabrielsen T.M."/>
            <person name="Minge M.A."/>
            <person name="Espelund M."/>
            <person name="Tooming-Klunderud A."/>
            <person name="Patil V."/>
            <person name="Nederbragt A.J."/>
            <person name="Otis C."/>
            <person name="Turmel M."/>
            <person name="Shalchian-Tabrizi K."/>
            <person name="Lemieux C."/>
            <person name="Jakobsen K.S."/>
        </authorList>
    </citation>
    <scope>NUCLEOTIDE SEQUENCE</scope>
</reference>
<dbReference type="InterPro" id="IPR000932">
    <property type="entry name" value="PS_antenna-like"/>
</dbReference>
<evidence type="ECO:0000256" key="9">
    <source>
        <dbReference type="HAMAP-Rule" id="MF_01495"/>
    </source>
</evidence>
<proteinExistence type="inferred from homology"/>
<evidence type="ECO:0000256" key="3">
    <source>
        <dbReference type="ARBA" id="ARBA00022531"/>
    </source>
</evidence>
<dbReference type="AlphaFoldDB" id="G1E7A1"/>
<name>G1E7A1_KARVE</name>
<organism evidence="12">
    <name type="scientific">Karlodinium veneficum</name>
    <name type="common">Dinoflagellate</name>
    <name type="synonym">Karlodinium micrum</name>
    <dbReference type="NCBI Taxonomy" id="407301"/>
    <lineage>
        <taxon>Eukaryota</taxon>
        <taxon>Sar</taxon>
        <taxon>Alveolata</taxon>
        <taxon>Dinophyceae</taxon>
        <taxon>Gymnodiniales</taxon>
        <taxon>Kareniaceae</taxon>
        <taxon>Karlodinium</taxon>
    </lineage>
</organism>
<keyword evidence="3 9" id="KW-0602">Photosynthesis</keyword>
<evidence type="ECO:0000256" key="6">
    <source>
        <dbReference type="ARBA" id="ARBA00022991"/>
    </source>
</evidence>
<sequence>MFFTFDIVFDWLVMVDFFTDNEPLGFVPWFRVHMVVYNDPGRLISVHLVHTALVTYWAGTMTFYELGVTNNSEQILNPFWRQGSLVIPMMMRLGITASWKGWNITNLLYLNPGVWSFEGVAITHYILAFLLFLAASWHWVWWDLDLFSDEKNESLLDLPKIFGIHLTLASILAFTFGTFHLTGVIGPGFWINEDSYGLVGNIQGLAPELGFQGFNPFNPTGIVSHHIFSGIIGILASIFHLNIRPALGLYRGLRMNDIETVLSSSIAAVFFSGFIVAGTMWYGSATSPISLFGPTRYQWDSGFFQQHIENLVEAYYTRGFSKEQAWSKIPDRLAFYDYIGNNPGKGGLFRAGSMTRGDGVAKSWVGHVIFEDYDGNELIVRRIPTFYETFPLMLTDKITGDYRVDIPFRRAESKYSVEQVELTCKIYGGKLNGQKFTDSSTVKKYIRRAQLGEIFEFRDDRKHPTWKRDGLFRVSNRGWFTFFHLVFSLLFFFGHLWHGGRTLFNDIFWGIGKPEETIEKVEFGQFKKLGDETTKKSGTI</sequence>
<comment type="subunit">
    <text evidence="10">PSII is composed of 1 copy each of membrane proteins PsbA, PsbB, PsbC, PsbD, PsbE, PsbF, PsbH, PsbI, PsbJ, PsbK, PsbL, PsbM, PsbT, PsbX, PsbY, PsbZ, Ycf12, at least 3 peripheral proteins of the oxygen-evolving complex and a large number of cofactors. It forms dimeric complexes.</text>
</comment>
<dbReference type="GO" id="GO:0009772">
    <property type="term" value="P:photosynthetic electron transport in photosystem II"/>
    <property type="evidence" value="ECO:0007669"/>
    <property type="project" value="InterPro"/>
</dbReference>
<dbReference type="Pfam" id="PF00421">
    <property type="entry name" value="PSII"/>
    <property type="match status" value="1"/>
</dbReference>
<keyword evidence="6 9" id="KW-0157">Chromophore</keyword>
<feature type="transmembrane region" description="Helical" evidence="11">
    <location>
        <begin position="261"/>
        <end position="282"/>
    </location>
</feature>
<feature type="transmembrane region" description="Helical" evidence="11">
    <location>
        <begin position="478"/>
        <end position="497"/>
    </location>
</feature>
<comment type="subcellular location">
    <subcellularLocation>
        <location evidence="1">Membrane</location>
        <topology evidence="1">Multi-pass membrane protein</topology>
    </subcellularLocation>
    <subcellularLocation>
        <location evidence="9 10">Plastid</location>
        <location evidence="9 10">Chloroplast thylakoid membrane</location>
        <topology evidence="9 10">Multi-pass membrane protein</topology>
    </subcellularLocation>
</comment>
<dbReference type="GO" id="GO:0009535">
    <property type="term" value="C:chloroplast thylakoid membrane"/>
    <property type="evidence" value="ECO:0007669"/>
    <property type="project" value="UniProtKB-SubCell"/>
</dbReference>